<evidence type="ECO:0000313" key="2">
    <source>
        <dbReference type="EMBL" id="KAL0193186.1"/>
    </source>
</evidence>
<name>A0ABD0R655_CIRMR</name>
<sequence length="73" mass="8296">AKHLAEEYGERAVNKVKSVRDEVFHTDQDDPSSSDDEGMPYTRPVKFKAAHSFKGPFDFDQIKVVQDLSGEHM</sequence>
<comment type="caution">
    <text evidence="2">The sequence shown here is derived from an EMBL/GenBank/DDBJ whole genome shotgun (WGS) entry which is preliminary data.</text>
</comment>
<feature type="non-terminal residue" evidence="2">
    <location>
        <position position="73"/>
    </location>
</feature>
<evidence type="ECO:0000313" key="3">
    <source>
        <dbReference type="Proteomes" id="UP001529510"/>
    </source>
</evidence>
<gene>
    <name evidence="2" type="ORF">M9458_011482</name>
</gene>
<feature type="non-terminal residue" evidence="2">
    <location>
        <position position="1"/>
    </location>
</feature>
<dbReference type="Proteomes" id="UP001529510">
    <property type="component" value="Unassembled WGS sequence"/>
</dbReference>
<evidence type="ECO:0000256" key="1">
    <source>
        <dbReference type="SAM" id="MobiDB-lite"/>
    </source>
</evidence>
<keyword evidence="3" id="KW-1185">Reference proteome</keyword>
<accession>A0ABD0R655</accession>
<dbReference type="EMBL" id="JAMKFB020000005">
    <property type="protein sequence ID" value="KAL0193186.1"/>
    <property type="molecule type" value="Genomic_DNA"/>
</dbReference>
<dbReference type="AlphaFoldDB" id="A0ABD0R655"/>
<feature type="region of interest" description="Disordered" evidence="1">
    <location>
        <begin position="20"/>
        <end position="42"/>
    </location>
</feature>
<proteinExistence type="predicted"/>
<reference evidence="2 3" key="1">
    <citation type="submission" date="2024-05" db="EMBL/GenBank/DDBJ databases">
        <title>Genome sequencing and assembly of Indian major carp, Cirrhinus mrigala (Hamilton, 1822).</title>
        <authorList>
            <person name="Mohindra V."/>
            <person name="Chowdhury L.M."/>
            <person name="Lal K."/>
            <person name="Jena J.K."/>
        </authorList>
    </citation>
    <scope>NUCLEOTIDE SEQUENCE [LARGE SCALE GENOMIC DNA]</scope>
    <source>
        <strain evidence="2">CM1030</strain>
        <tissue evidence="2">Blood</tissue>
    </source>
</reference>
<feature type="compositionally biased region" description="Acidic residues" evidence="1">
    <location>
        <begin position="29"/>
        <end position="38"/>
    </location>
</feature>
<protein>
    <submittedName>
        <fullName evidence="2">Uncharacterized protein</fullName>
    </submittedName>
</protein>
<organism evidence="2 3">
    <name type="scientific">Cirrhinus mrigala</name>
    <name type="common">Mrigala</name>
    <dbReference type="NCBI Taxonomy" id="683832"/>
    <lineage>
        <taxon>Eukaryota</taxon>
        <taxon>Metazoa</taxon>
        <taxon>Chordata</taxon>
        <taxon>Craniata</taxon>
        <taxon>Vertebrata</taxon>
        <taxon>Euteleostomi</taxon>
        <taxon>Actinopterygii</taxon>
        <taxon>Neopterygii</taxon>
        <taxon>Teleostei</taxon>
        <taxon>Ostariophysi</taxon>
        <taxon>Cypriniformes</taxon>
        <taxon>Cyprinidae</taxon>
        <taxon>Labeoninae</taxon>
        <taxon>Labeonini</taxon>
        <taxon>Cirrhinus</taxon>
    </lineage>
</organism>